<protein>
    <submittedName>
        <fullName evidence="2">Uncharacterized protein</fullName>
    </submittedName>
</protein>
<dbReference type="Proteomes" id="UP000026993">
    <property type="component" value="Segment"/>
</dbReference>
<dbReference type="KEGG" id="vg:19735952"/>
<reference evidence="2 3" key="1">
    <citation type="journal article" date="2014" name="Appl. Environ. Microbiol.">
        <title>Comparative genomic and morphological analysis of Listeria phages isolated from farm environments.</title>
        <authorList>
            <person name="Denes T."/>
            <person name="Vongkamjan K."/>
            <person name="Ackermann H.W."/>
            <person name="Moreno Switt A.I."/>
            <person name="Wiedmann M."/>
            <person name="den Bakker H.C."/>
        </authorList>
    </citation>
    <scope>NUCLEOTIDE SEQUENCE [LARGE SCALE GENOMIC DNA]</scope>
</reference>
<sequence>MKLLRFFGLVSIDENEDEYIEKSDRYTLFCLALTVLIAFLVSIGGLILNG</sequence>
<keyword evidence="1" id="KW-1133">Transmembrane helix</keyword>
<dbReference type="GeneID" id="19735952"/>
<name>A0A059T7S2_9CAUD</name>
<feature type="transmembrane region" description="Helical" evidence="1">
    <location>
        <begin position="26"/>
        <end position="48"/>
    </location>
</feature>
<dbReference type="EMBL" id="KJ094023">
    <property type="protein sequence ID" value="AHL18816.1"/>
    <property type="molecule type" value="Genomic_DNA"/>
</dbReference>
<evidence type="ECO:0000256" key="1">
    <source>
        <dbReference type="SAM" id="Phobius"/>
    </source>
</evidence>
<keyword evidence="1" id="KW-0812">Transmembrane</keyword>
<keyword evidence="3" id="KW-1185">Reference proteome</keyword>
<dbReference type="RefSeq" id="YP_009044838.1">
    <property type="nucleotide sequence ID" value="NC_024387.1"/>
</dbReference>
<accession>A0A059T7S2</accession>
<organism evidence="2 3">
    <name type="scientific">Listeria phage LP-101</name>
    <dbReference type="NCBI Taxonomy" id="1458856"/>
    <lineage>
        <taxon>Viruses</taxon>
        <taxon>Duplodnaviria</taxon>
        <taxon>Heunggongvirae</taxon>
        <taxon>Uroviricota</taxon>
        <taxon>Caudoviricetes</taxon>
        <taxon>Trabyvirinae</taxon>
        <taxon>Slepowronvirus</taxon>
        <taxon>Slepowronvirus LP101</taxon>
    </lineage>
</organism>
<dbReference type="OrthoDB" id="27391at10239"/>
<gene>
    <name evidence="2" type="ORF">LP101_037</name>
</gene>
<keyword evidence="1" id="KW-0472">Membrane</keyword>
<evidence type="ECO:0000313" key="3">
    <source>
        <dbReference type="Proteomes" id="UP000026993"/>
    </source>
</evidence>
<evidence type="ECO:0000313" key="2">
    <source>
        <dbReference type="EMBL" id="AHL18816.1"/>
    </source>
</evidence>
<proteinExistence type="predicted"/>